<sequence>DILQLKARHFAQLLEIENFTASNGWLRGFKRRFQIRQYVKHGESRSAPLHTLEDERMRLREIMGEYDLNDVFNSDETDQTDNDMNELEYECLQHLINELNTNNPMNAVEFVSFDNDIQTRGMTDEEIVSSVQSMSKDTESDGEEEIETVSIKNALESLNNVFNFLVHPPAGFNCDASTVSTSQNSQFETTFVGTITHLSLLQKNFDGIVYGKQVLVLKGGSRYSCWI</sequence>
<dbReference type="GO" id="GO:0003677">
    <property type="term" value="F:DNA binding"/>
    <property type="evidence" value="ECO:0007669"/>
    <property type="project" value="UniProtKB-KW"/>
</dbReference>
<comment type="caution">
    <text evidence="3">The sequence shown here is derived from an EMBL/GenBank/DDBJ whole genome shotgun (WGS) entry which is preliminary data.</text>
</comment>
<keyword evidence="1" id="KW-0238">DNA-binding</keyword>
<accession>A0A9N9BQ23</accession>
<dbReference type="PROSITE" id="PS51253">
    <property type="entry name" value="HTH_CENPB"/>
    <property type="match status" value="1"/>
</dbReference>
<evidence type="ECO:0000259" key="2">
    <source>
        <dbReference type="PROSITE" id="PS51253"/>
    </source>
</evidence>
<dbReference type="EMBL" id="CAJVPJ010001074">
    <property type="protein sequence ID" value="CAG8574184.1"/>
    <property type="molecule type" value="Genomic_DNA"/>
</dbReference>
<evidence type="ECO:0000313" key="3">
    <source>
        <dbReference type="EMBL" id="CAG8574184.1"/>
    </source>
</evidence>
<dbReference type="SUPFAM" id="SSF46689">
    <property type="entry name" value="Homeodomain-like"/>
    <property type="match status" value="1"/>
</dbReference>
<keyword evidence="4" id="KW-1185">Reference proteome</keyword>
<feature type="domain" description="HTH CENPB-type" evidence="2">
    <location>
        <begin position="1"/>
        <end position="39"/>
    </location>
</feature>
<dbReference type="InterPro" id="IPR006600">
    <property type="entry name" value="HTH_CenpB_DNA-bd_dom"/>
</dbReference>
<reference evidence="3" key="1">
    <citation type="submission" date="2021-06" db="EMBL/GenBank/DDBJ databases">
        <authorList>
            <person name="Kallberg Y."/>
            <person name="Tangrot J."/>
            <person name="Rosling A."/>
        </authorList>
    </citation>
    <scope>NUCLEOTIDE SEQUENCE</scope>
    <source>
        <strain evidence="3">IA702</strain>
    </source>
</reference>
<gene>
    <name evidence="3" type="ORF">POCULU_LOCUS6149</name>
</gene>
<name>A0A9N9BQ23_9GLOM</name>
<evidence type="ECO:0000256" key="1">
    <source>
        <dbReference type="ARBA" id="ARBA00023125"/>
    </source>
</evidence>
<protein>
    <submittedName>
        <fullName evidence="3">11045_t:CDS:1</fullName>
    </submittedName>
</protein>
<dbReference type="OrthoDB" id="5593786at2759"/>
<feature type="non-terminal residue" evidence="3">
    <location>
        <position position="1"/>
    </location>
</feature>
<dbReference type="AlphaFoldDB" id="A0A9N9BQ23"/>
<dbReference type="Pfam" id="PF03221">
    <property type="entry name" value="HTH_Tnp_Tc5"/>
    <property type="match status" value="1"/>
</dbReference>
<dbReference type="Gene3D" id="1.10.10.60">
    <property type="entry name" value="Homeodomain-like"/>
    <property type="match status" value="1"/>
</dbReference>
<proteinExistence type="predicted"/>
<dbReference type="Proteomes" id="UP000789572">
    <property type="component" value="Unassembled WGS sequence"/>
</dbReference>
<evidence type="ECO:0000313" key="4">
    <source>
        <dbReference type="Proteomes" id="UP000789572"/>
    </source>
</evidence>
<dbReference type="InterPro" id="IPR009057">
    <property type="entry name" value="Homeodomain-like_sf"/>
</dbReference>
<organism evidence="3 4">
    <name type="scientific">Paraglomus occultum</name>
    <dbReference type="NCBI Taxonomy" id="144539"/>
    <lineage>
        <taxon>Eukaryota</taxon>
        <taxon>Fungi</taxon>
        <taxon>Fungi incertae sedis</taxon>
        <taxon>Mucoromycota</taxon>
        <taxon>Glomeromycotina</taxon>
        <taxon>Glomeromycetes</taxon>
        <taxon>Paraglomerales</taxon>
        <taxon>Paraglomeraceae</taxon>
        <taxon>Paraglomus</taxon>
    </lineage>
</organism>